<sequence>MRLSIGVLMPLPLNGMGVGYTCSSLIAGMARENVHAEVVTSRCRLSLPSVEVVEVLPKWARRAPYGWVRNMAARRLEQHFLDRVASWPSHARAAWLWPGASLETIAGLRRRGATVIREQFNCFTGVAKVILDDAYRSIGAEPAHAISDAIVEAERRVLDAVDHVFCPGPNVERSLAESGVDLGKLLPASYGWDPSRLSTTRRGLPPAAGMTLLFVGSICVRKGAHLLLDSWARSGVKGRLVLVGEMEPTIREKCAHLLARDDVIVLDYSREIGPLYRCADAFVFPTLEEGSPLVAYEACGAGLPVVTTRMGAGALVRPRREGLVVDAYDARGWISAIRELAEDGVLRRRLACGARRRAADFTWPAVAQRRLAQIEGLFADETPRPVLDEALRA</sequence>
<dbReference type="OrthoDB" id="9790710at2"/>
<dbReference type="Proteomes" id="UP000239089">
    <property type="component" value="Unassembled WGS sequence"/>
</dbReference>
<dbReference type="CDD" id="cd03801">
    <property type="entry name" value="GT4_PimA-like"/>
    <property type="match status" value="1"/>
</dbReference>
<dbReference type="PANTHER" id="PTHR12526">
    <property type="entry name" value="GLYCOSYLTRANSFERASE"/>
    <property type="match status" value="1"/>
</dbReference>
<dbReference type="SUPFAM" id="SSF53756">
    <property type="entry name" value="UDP-Glycosyltransferase/glycogen phosphorylase"/>
    <property type="match status" value="1"/>
</dbReference>
<proteinExistence type="predicted"/>
<dbReference type="Gene3D" id="3.40.50.2000">
    <property type="entry name" value="Glycogen Phosphorylase B"/>
    <property type="match status" value="2"/>
</dbReference>
<gene>
    <name evidence="1" type="ORF">CCR94_18040</name>
</gene>
<reference evidence="1 2" key="1">
    <citation type="journal article" date="2018" name="Arch. Microbiol.">
        <title>New insights into the metabolic potential of the phototrophic purple bacterium Rhodopila globiformis DSM 161(T) from its draft genome sequence and evidence for a vanadium-dependent nitrogenase.</title>
        <authorList>
            <person name="Imhoff J.F."/>
            <person name="Rahn T."/>
            <person name="Kunzel S."/>
            <person name="Neulinger S.C."/>
        </authorList>
    </citation>
    <scope>NUCLEOTIDE SEQUENCE [LARGE SCALE GENOMIC DNA]</scope>
    <source>
        <strain evidence="1 2">DSM 16996</strain>
    </source>
</reference>
<dbReference type="GO" id="GO:0016757">
    <property type="term" value="F:glycosyltransferase activity"/>
    <property type="evidence" value="ECO:0007669"/>
    <property type="project" value="TreeGrafter"/>
</dbReference>
<dbReference type="RefSeq" id="WP_146090087.1">
    <property type="nucleotide sequence ID" value="NZ_JACIGC010000026.1"/>
</dbReference>
<dbReference type="PANTHER" id="PTHR12526:SF638">
    <property type="entry name" value="SPORE COAT PROTEIN SA"/>
    <property type="match status" value="1"/>
</dbReference>
<dbReference type="AlphaFoldDB" id="A0A2S6N184"/>
<accession>A0A2S6N184</accession>
<evidence type="ECO:0000313" key="1">
    <source>
        <dbReference type="EMBL" id="PPQ28377.1"/>
    </source>
</evidence>
<protein>
    <recommendedName>
        <fullName evidence="3">Glycosyl transferase family 1 domain-containing protein</fullName>
    </recommendedName>
</protein>
<dbReference type="Pfam" id="PF13692">
    <property type="entry name" value="Glyco_trans_1_4"/>
    <property type="match status" value="1"/>
</dbReference>
<organism evidence="1 2">
    <name type="scientific">Rhodoblastus sphagnicola</name>
    <dbReference type="NCBI Taxonomy" id="333368"/>
    <lineage>
        <taxon>Bacteria</taxon>
        <taxon>Pseudomonadati</taxon>
        <taxon>Pseudomonadota</taxon>
        <taxon>Alphaproteobacteria</taxon>
        <taxon>Hyphomicrobiales</taxon>
        <taxon>Rhodoblastaceae</taxon>
        <taxon>Rhodoblastus</taxon>
    </lineage>
</organism>
<dbReference type="EMBL" id="NHSJ01000111">
    <property type="protein sequence ID" value="PPQ28377.1"/>
    <property type="molecule type" value="Genomic_DNA"/>
</dbReference>
<keyword evidence="2" id="KW-1185">Reference proteome</keyword>
<evidence type="ECO:0000313" key="2">
    <source>
        <dbReference type="Proteomes" id="UP000239089"/>
    </source>
</evidence>
<comment type="caution">
    <text evidence="1">The sequence shown here is derived from an EMBL/GenBank/DDBJ whole genome shotgun (WGS) entry which is preliminary data.</text>
</comment>
<name>A0A2S6N184_9HYPH</name>
<evidence type="ECO:0008006" key="3">
    <source>
        <dbReference type="Google" id="ProtNLM"/>
    </source>
</evidence>